<sequence>MGRTGGGELAGYLTVIRRRNGGNPLRFSPHYSARGEKKRLFPHRATWKPEGAKLP</sequence>
<reference evidence="1" key="1">
    <citation type="submission" date="2021-10" db="EMBL/GenBank/DDBJ databases">
        <title>Melipona bicolor Genome sequencing and assembly.</title>
        <authorList>
            <person name="Araujo N.S."/>
            <person name="Arias M.C."/>
        </authorList>
    </citation>
    <scope>NUCLEOTIDE SEQUENCE</scope>
    <source>
        <strain evidence="1">USP_2M_L1-L4_2017</strain>
        <tissue evidence="1">Whole body</tissue>
    </source>
</reference>
<protein>
    <submittedName>
        <fullName evidence="1">Uncharacterized protein</fullName>
    </submittedName>
</protein>
<evidence type="ECO:0000313" key="1">
    <source>
        <dbReference type="EMBL" id="KAK1126864.1"/>
    </source>
</evidence>
<dbReference type="Proteomes" id="UP001177670">
    <property type="component" value="Unassembled WGS sequence"/>
</dbReference>
<dbReference type="AlphaFoldDB" id="A0AA40FX64"/>
<comment type="caution">
    <text evidence="1">The sequence shown here is derived from an EMBL/GenBank/DDBJ whole genome shotgun (WGS) entry which is preliminary data.</text>
</comment>
<gene>
    <name evidence="1" type="ORF">K0M31_004485</name>
</gene>
<dbReference type="EMBL" id="JAHYIQ010000013">
    <property type="protein sequence ID" value="KAK1126864.1"/>
    <property type="molecule type" value="Genomic_DNA"/>
</dbReference>
<evidence type="ECO:0000313" key="2">
    <source>
        <dbReference type="Proteomes" id="UP001177670"/>
    </source>
</evidence>
<organism evidence="1 2">
    <name type="scientific">Melipona bicolor</name>
    <dbReference type="NCBI Taxonomy" id="60889"/>
    <lineage>
        <taxon>Eukaryota</taxon>
        <taxon>Metazoa</taxon>
        <taxon>Ecdysozoa</taxon>
        <taxon>Arthropoda</taxon>
        <taxon>Hexapoda</taxon>
        <taxon>Insecta</taxon>
        <taxon>Pterygota</taxon>
        <taxon>Neoptera</taxon>
        <taxon>Endopterygota</taxon>
        <taxon>Hymenoptera</taxon>
        <taxon>Apocrita</taxon>
        <taxon>Aculeata</taxon>
        <taxon>Apoidea</taxon>
        <taxon>Anthophila</taxon>
        <taxon>Apidae</taxon>
        <taxon>Melipona</taxon>
    </lineage>
</organism>
<proteinExistence type="predicted"/>
<keyword evidence="2" id="KW-1185">Reference proteome</keyword>
<accession>A0AA40FX64</accession>
<name>A0AA40FX64_9HYME</name>